<evidence type="ECO:0000313" key="1">
    <source>
        <dbReference type="EMBL" id="SVB46132.1"/>
    </source>
</evidence>
<gene>
    <name evidence="1" type="ORF">METZ01_LOCUS198986</name>
</gene>
<accession>A0A382E713</accession>
<reference evidence="1" key="1">
    <citation type="submission" date="2018-05" db="EMBL/GenBank/DDBJ databases">
        <authorList>
            <person name="Lanie J.A."/>
            <person name="Ng W.-L."/>
            <person name="Kazmierczak K.M."/>
            <person name="Andrzejewski T.M."/>
            <person name="Davidsen T.M."/>
            <person name="Wayne K.J."/>
            <person name="Tettelin H."/>
            <person name="Glass J.I."/>
            <person name="Rusch D."/>
            <person name="Podicherti R."/>
            <person name="Tsui H.-C.T."/>
            <person name="Winkler M.E."/>
        </authorList>
    </citation>
    <scope>NUCLEOTIDE SEQUENCE</scope>
</reference>
<organism evidence="1">
    <name type="scientific">marine metagenome</name>
    <dbReference type="NCBI Taxonomy" id="408172"/>
    <lineage>
        <taxon>unclassified sequences</taxon>
        <taxon>metagenomes</taxon>
        <taxon>ecological metagenomes</taxon>
    </lineage>
</organism>
<name>A0A382E713_9ZZZZ</name>
<proteinExistence type="predicted"/>
<feature type="non-terminal residue" evidence="1">
    <location>
        <position position="1"/>
    </location>
</feature>
<sequence>YTGHLKMSMNSWSNLRTYLKIKNMKKIT</sequence>
<dbReference type="AlphaFoldDB" id="A0A382E713"/>
<feature type="non-terminal residue" evidence="1">
    <location>
        <position position="28"/>
    </location>
</feature>
<dbReference type="EMBL" id="UINC01042890">
    <property type="protein sequence ID" value="SVB46132.1"/>
    <property type="molecule type" value="Genomic_DNA"/>
</dbReference>
<protein>
    <submittedName>
        <fullName evidence="1">Uncharacterized protein</fullName>
    </submittedName>
</protein>